<protein>
    <recommendedName>
        <fullName evidence="3">Carboxypeptidase regulatory-like domain-containing protein</fullName>
    </recommendedName>
</protein>
<keyword evidence="2" id="KW-1185">Reference proteome</keyword>
<comment type="caution">
    <text evidence="1">The sequence shown here is derived from an EMBL/GenBank/DDBJ whole genome shotgun (WGS) entry which is preliminary data.</text>
</comment>
<dbReference type="Proteomes" id="UP001176891">
    <property type="component" value="Unassembled WGS sequence"/>
</dbReference>
<dbReference type="Gene3D" id="2.60.40.1930">
    <property type="match status" value="1"/>
</dbReference>
<dbReference type="RefSeq" id="WP_303281901.1">
    <property type="nucleotide sequence ID" value="NZ_BAABCZ010000005.1"/>
</dbReference>
<proteinExistence type="predicted"/>
<organism evidence="1 2">
    <name type="scientific">Flavivirga amylovorans</name>
    <dbReference type="NCBI Taxonomy" id="870486"/>
    <lineage>
        <taxon>Bacteria</taxon>
        <taxon>Pseudomonadati</taxon>
        <taxon>Bacteroidota</taxon>
        <taxon>Flavobacteriia</taxon>
        <taxon>Flavobacteriales</taxon>
        <taxon>Flavobacteriaceae</taxon>
        <taxon>Flavivirga</taxon>
    </lineage>
</organism>
<name>A0ABT8X092_9FLAO</name>
<sequence length="585" mass="67439">MDRLVKKIRVVSIIVLCLFFNKIYGQLNTDNYNSLINTVPKEKVFLTTNTNMFLAGEALYYKLYCLIKAQNILSHISKIAYVELIGKSDNILFEHKLKLVNGIVNGDFFIPASTKTGHYKLIAYTKWTLNNSQNSFFEKDIYVINPYILNEEASNNKLGQANDIKIGVKETNILAQKDSYDRFRISTDSEVYKSRSKVLLEIESLLEGQNHGNYSISVRKIDSVDILNVGDNFRGAREGIDNKLMALPEIRGEIVSGKIKPLKSGLTVSDKIVALTIPGKDYVYKNVSTNKLGEFHFNLYEAYNNDKIIIQVVDEHKEDYEIDLNIEFIKPDGLNFYNLALEKNISNWLLDKSIQNQIESAYYHSKQDSIVSPKSNEIFYGRPSVEYLLDDYKRFPTIKETFVEVIEEAALRGNSDEQYRFVAYDYEEARSNAFNHLRPLVLFDGVQIQNNLDIVHYESSKIKKIDVVRGIYFNGPSVYNGIIDIKTNNGDFDIVTKAYLKHFDFRLPQRSKIYFNPKYESKSLDKIPDYRTQLLWMPNITIDSNLKEISFYTSDVEGAFEISIEGYNTNGNYIKLKKIIEVKNN</sequence>
<accession>A0ABT8X092</accession>
<evidence type="ECO:0000313" key="1">
    <source>
        <dbReference type="EMBL" id="MDO5987351.1"/>
    </source>
</evidence>
<evidence type="ECO:0008006" key="3">
    <source>
        <dbReference type="Google" id="ProtNLM"/>
    </source>
</evidence>
<gene>
    <name evidence="1" type="ORF">Q4Q39_08080</name>
</gene>
<reference evidence="1" key="1">
    <citation type="submission" date="2023-07" db="EMBL/GenBank/DDBJ databases">
        <title>Two novel species in the genus Flavivirga.</title>
        <authorList>
            <person name="Kwon K."/>
        </authorList>
    </citation>
    <scope>NUCLEOTIDE SEQUENCE</scope>
    <source>
        <strain evidence="1">KACC 14157</strain>
    </source>
</reference>
<evidence type="ECO:0000313" key="2">
    <source>
        <dbReference type="Proteomes" id="UP001176891"/>
    </source>
</evidence>
<dbReference type="EMBL" id="JAUOEM010000002">
    <property type="protein sequence ID" value="MDO5987351.1"/>
    <property type="molecule type" value="Genomic_DNA"/>
</dbReference>